<dbReference type="InterPro" id="IPR042070">
    <property type="entry name" value="PucR_C-HTH_sf"/>
</dbReference>
<dbReference type="InterPro" id="IPR010523">
    <property type="entry name" value="XylR_N"/>
</dbReference>
<dbReference type="Pfam" id="PF17853">
    <property type="entry name" value="GGDEF_2"/>
    <property type="match status" value="1"/>
</dbReference>
<feature type="domain" description="4-vinyl reductase 4VR" evidence="3">
    <location>
        <begin position="118"/>
        <end position="180"/>
    </location>
</feature>
<sequence>MKLQDKEVERIYKKVSNPAYEKGEHERIVSISSQSIGALRKELVDTIGQERTKGFLLRYGWHAGVADGKRMIEHFGEHAEELVMAGAEMHVYHGWTLDVDVVNHHTDFENKKMHVEATWKQPYEAEEYLNLFGESDHAVCHTMTGYASGYLSTILGHQVIVVEDKCEAKGDGCCRSICRTVEEWEEEIATELMYYEPNSLIDELQLTYDELKVERDNLKKAFEAHELLMSEIHSGNDISSVIQLLNKLVDKPAMFVDKYEKDIVASAGMDGLLEDSRVHTDLEAINATTIVRFEDHRKLLTPVYVQKQVVGYCGLIIDDGEQLKELDQMILERAALTCGNVLLNEKTSLDTKQKIGGDFLGEILSGTITDAELNKRAYYLGFEQLTPFFIITLDVNASSEIKRKIECNQKVMEQIYFYFESGRQGNGRKVLIEQKAEQIVILCYQDATLETWAQKENMLSQLINYCGQRFKQYQFSGGISSSATSLDDASTVYKESLAALKVASEHRPIVSYEHLGVEGLLFQLDEDNMMDKMIEKSLGKLLREDKDMELTKTLYYYLKNGCNLQQTARSMNFSVSGLRYRLQRINDVLETRVNNPDVTYQLFLALKALMFLGKLDIDMDIDLLEEQEI</sequence>
<keyword evidence="2" id="KW-0175">Coiled coil</keyword>
<dbReference type="Proteomes" id="UP001595279">
    <property type="component" value="Unassembled WGS sequence"/>
</dbReference>
<gene>
    <name evidence="4" type="ORF">ACFOGI_10640</name>
</gene>
<evidence type="ECO:0000313" key="5">
    <source>
        <dbReference type="Proteomes" id="UP001595279"/>
    </source>
</evidence>
<dbReference type="RefSeq" id="WP_390272204.1">
    <property type="nucleotide sequence ID" value="NZ_JBHRSA010000042.1"/>
</dbReference>
<dbReference type="InterPro" id="IPR024096">
    <property type="entry name" value="NO_sig/Golgi_transp_ligand-bd"/>
</dbReference>
<dbReference type="Pfam" id="PF06505">
    <property type="entry name" value="XylR_N"/>
    <property type="match status" value="1"/>
</dbReference>
<organism evidence="4 5">
    <name type="scientific">Virgibacillus xinjiangensis</name>
    <dbReference type="NCBI Taxonomy" id="393090"/>
    <lineage>
        <taxon>Bacteria</taxon>
        <taxon>Bacillati</taxon>
        <taxon>Bacillota</taxon>
        <taxon>Bacilli</taxon>
        <taxon>Bacillales</taxon>
        <taxon>Bacillaceae</taxon>
        <taxon>Virgibacillus</taxon>
    </lineage>
</organism>
<dbReference type="InterPro" id="IPR004096">
    <property type="entry name" value="V4R"/>
</dbReference>
<dbReference type="PANTHER" id="PTHR33744">
    <property type="entry name" value="CARBOHYDRATE DIACID REGULATOR"/>
    <property type="match status" value="1"/>
</dbReference>
<dbReference type="Gene3D" id="3.30.1380.20">
    <property type="entry name" value="Trafficking protein particle complex subunit 3"/>
    <property type="match status" value="1"/>
</dbReference>
<evidence type="ECO:0000259" key="3">
    <source>
        <dbReference type="SMART" id="SM00989"/>
    </source>
</evidence>
<evidence type="ECO:0000256" key="1">
    <source>
        <dbReference type="ARBA" id="ARBA00006754"/>
    </source>
</evidence>
<keyword evidence="5" id="KW-1185">Reference proteome</keyword>
<dbReference type="EMBL" id="JBHRSA010000042">
    <property type="protein sequence ID" value="MFC3040705.1"/>
    <property type="molecule type" value="Genomic_DNA"/>
</dbReference>
<dbReference type="Pfam" id="PF13556">
    <property type="entry name" value="HTH_30"/>
    <property type="match status" value="1"/>
</dbReference>
<dbReference type="SUPFAM" id="SSF111126">
    <property type="entry name" value="Ligand-binding domain in the NO signalling and Golgi transport"/>
    <property type="match status" value="1"/>
</dbReference>
<comment type="similarity">
    <text evidence="1">Belongs to the CdaR family.</text>
</comment>
<dbReference type="Gene3D" id="1.10.10.2840">
    <property type="entry name" value="PucR C-terminal helix-turn-helix domain"/>
    <property type="match status" value="1"/>
</dbReference>
<dbReference type="InterPro" id="IPR025736">
    <property type="entry name" value="PucR_C-HTH_dom"/>
</dbReference>
<evidence type="ECO:0000313" key="4">
    <source>
        <dbReference type="EMBL" id="MFC3040705.1"/>
    </source>
</evidence>
<feature type="coiled-coil region" evidence="2">
    <location>
        <begin position="201"/>
        <end position="228"/>
    </location>
</feature>
<protein>
    <submittedName>
        <fullName evidence="4">XylR N-terminal domain-containing protein</fullName>
    </submittedName>
</protein>
<dbReference type="InterPro" id="IPR041522">
    <property type="entry name" value="CdaR_GGDEF"/>
</dbReference>
<accession>A0ABV7CX12</accession>
<dbReference type="Pfam" id="PF02830">
    <property type="entry name" value="V4R"/>
    <property type="match status" value="1"/>
</dbReference>
<proteinExistence type="inferred from homology"/>
<reference evidence="5" key="1">
    <citation type="journal article" date="2019" name="Int. J. Syst. Evol. Microbiol.">
        <title>The Global Catalogue of Microorganisms (GCM) 10K type strain sequencing project: providing services to taxonomists for standard genome sequencing and annotation.</title>
        <authorList>
            <consortium name="The Broad Institute Genomics Platform"/>
            <consortium name="The Broad Institute Genome Sequencing Center for Infectious Disease"/>
            <person name="Wu L."/>
            <person name="Ma J."/>
        </authorList>
    </citation>
    <scope>NUCLEOTIDE SEQUENCE [LARGE SCALE GENOMIC DNA]</scope>
    <source>
        <strain evidence="5">KCTC 13128</strain>
    </source>
</reference>
<evidence type="ECO:0000256" key="2">
    <source>
        <dbReference type="SAM" id="Coils"/>
    </source>
</evidence>
<dbReference type="PANTHER" id="PTHR33744:SF1">
    <property type="entry name" value="DNA-BINDING TRANSCRIPTIONAL ACTIVATOR ADER"/>
    <property type="match status" value="1"/>
</dbReference>
<dbReference type="SMART" id="SM00989">
    <property type="entry name" value="V4R"/>
    <property type="match status" value="1"/>
</dbReference>
<comment type="caution">
    <text evidence="4">The sequence shown here is derived from an EMBL/GenBank/DDBJ whole genome shotgun (WGS) entry which is preliminary data.</text>
</comment>
<dbReference type="InterPro" id="IPR051448">
    <property type="entry name" value="CdaR-like_regulators"/>
</dbReference>
<name>A0ABV7CX12_9BACI</name>